<dbReference type="GeneID" id="102816436"/>
<evidence type="ECO:0000256" key="1">
    <source>
        <dbReference type="SAM" id="MobiDB-lite"/>
    </source>
</evidence>
<proteinExistence type="predicted"/>
<dbReference type="RefSeq" id="XP_006859232.1">
    <property type="nucleotide sequence ID" value="XM_006859170.1"/>
</dbReference>
<organism evidence="2 3">
    <name type="scientific">Chrysochloris asiatica</name>
    <name type="common">Cape golden mole</name>
    <dbReference type="NCBI Taxonomy" id="185453"/>
    <lineage>
        <taxon>Eukaryota</taxon>
        <taxon>Metazoa</taxon>
        <taxon>Chordata</taxon>
        <taxon>Craniata</taxon>
        <taxon>Vertebrata</taxon>
        <taxon>Euteleostomi</taxon>
        <taxon>Mammalia</taxon>
        <taxon>Eutheria</taxon>
        <taxon>Afrotheria</taxon>
        <taxon>Chrysochloridae</taxon>
        <taxon>Chrysochlorinae</taxon>
        <taxon>Chrysochloris</taxon>
    </lineage>
</organism>
<dbReference type="OrthoDB" id="9838091at2759"/>
<evidence type="ECO:0000313" key="3">
    <source>
        <dbReference type="RefSeq" id="XP_006859232.1"/>
    </source>
</evidence>
<sequence length="264" mass="28875">MTRRLGAPGWPSVLRSGLAHRQARPPLKGGRLAPPQLQLLVGARPWPHVCTTHARPTRRESPARPPSSAAQLNTHARPTRPGLWRPRLTGPGRLLRAPFPPEDIRCTRYPLLAGRRAMLSALRAPLLLKSVLSETLAAKRDHISFVIGPFRPLLSPPSDPEPRGRSLLLGTLESVESAMSPRAELRSRVVNAARQHPRHLPSGTSRGTGIGWPTRLCTCGPWPPRAFTTPPLRAACARAHPLFLCFAASSSFTSSSSQYAGYWE</sequence>
<evidence type="ECO:0000313" key="2">
    <source>
        <dbReference type="Proteomes" id="UP000504623"/>
    </source>
</evidence>
<dbReference type="Proteomes" id="UP000504623">
    <property type="component" value="Unplaced"/>
</dbReference>
<gene>
    <name evidence="3" type="primary">LOC102816436</name>
</gene>
<keyword evidence="2" id="KW-1185">Reference proteome</keyword>
<feature type="compositionally biased region" description="Low complexity" evidence="1">
    <location>
        <begin position="80"/>
        <end position="91"/>
    </location>
</feature>
<dbReference type="AlphaFoldDB" id="A0A9B0WLI2"/>
<protein>
    <submittedName>
        <fullName evidence="3">Uncharacterized protein</fullName>
    </submittedName>
</protein>
<accession>A0A9B0WLI2</accession>
<feature type="region of interest" description="Disordered" evidence="1">
    <location>
        <begin position="53"/>
        <end position="91"/>
    </location>
</feature>
<reference evidence="3" key="1">
    <citation type="submission" date="2025-08" db="UniProtKB">
        <authorList>
            <consortium name="RefSeq"/>
        </authorList>
    </citation>
    <scope>IDENTIFICATION</scope>
    <source>
        <tissue evidence="3">Spleen</tissue>
    </source>
</reference>
<name>A0A9B0WLI2_CHRAS</name>